<evidence type="ECO:0000256" key="2">
    <source>
        <dbReference type="ARBA" id="ARBA00022801"/>
    </source>
</evidence>
<feature type="region of interest" description="Disordered" evidence="5">
    <location>
        <begin position="160"/>
        <end position="219"/>
    </location>
</feature>
<proteinExistence type="predicted"/>
<accession>A0ABR2Z9B5</accession>
<gene>
    <name evidence="8" type="primary">SUV3</name>
    <name evidence="8" type="ORF">AAF712_015515</name>
</gene>
<dbReference type="GO" id="GO:0016787">
    <property type="term" value="F:hydrolase activity"/>
    <property type="evidence" value="ECO:0007669"/>
    <property type="project" value="UniProtKB-KW"/>
</dbReference>
<dbReference type="PANTHER" id="PTHR12131:SF1">
    <property type="entry name" value="ATP-DEPENDENT RNA HELICASE SUPV3L1, MITOCHONDRIAL-RELATED"/>
    <property type="match status" value="1"/>
</dbReference>
<keyword evidence="9" id="KW-1185">Reference proteome</keyword>
<dbReference type="EMBL" id="JBBXMP010000426">
    <property type="protein sequence ID" value="KAL0057832.1"/>
    <property type="molecule type" value="Genomic_DNA"/>
</dbReference>
<dbReference type="InterPro" id="IPR022192">
    <property type="entry name" value="SUV3_C"/>
</dbReference>
<keyword evidence="3 8" id="KW-0347">Helicase</keyword>
<evidence type="ECO:0000313" key="9">
    <source>
        <dbReference type="Proteomes" id="UP001437256"/>
    </source>
</evidence>
<evidence type="ECO:0000259" key="7">
    <source>
        <dbReference type="PROSITE" id="PS51194"/>
    </source>
</evidence>
<dbReference type="SUPFAM" id="SSF52540">
    <property type="entry name" value="P-loop containing nucleoside triphosphate hydrolases"/>
    <property type="match status" value="1"/>
</dbReference>
<dbReference type="Pfam" id="PF12513">
    <property type="entry name" value="SUV3_C"/>
    <property type="match status" value="1"/>
</dbReference>
<sequence length="1021" mass="113411">MIFDPAISAAASASAWIPLLYDTIVFALTINRTWPAIRQKQAGVILRRILEDGLLYYCVIFVITLVLTIMIIAASDGVKNILAQTEQLVTVAMMSRITISLKKEGRRQEMTDDDFAPSPKMFLFSKLSKRSKKAKGREDIPLAFPIATPPAPLPVFRQEEASTVSKHDHDHDPVGKATRTSHRYKTGGSSDKKSYDPRQERKPWSSRPPPPSRSGPKWVPINLDKVEYRVPKVPKPWRLQLTTDNPKGIIRHVEKSVHAWIGSPVLHQRLESFGVPEKEVPILLEAFEESVQAGEVTSRDAYNRYALIRFGTLSPSDNLRDYTDLVMTSVLYAWATDTTSMSHSEYPTRQAELHSRGISWKTLNTMTRLFEATSNPFPPDNYPGARRVHRKVIMHVGPTNSGKTHNALRALAAAPTGVYAGPLRLLAHEIWDRLNQGKIVPLGVEEKQAVKENEAIAMAALDSGLDDAPPVPPSNPTSFKHTATGKNGNPAYARQCNMVTGEELRIVGDDAPLMSCTVEMLSPGATHDVAVIDEIQMIGDETRGNAWTLALIGANAKELHLCGEETAVPLVKELLKGTNDELTVHRYQRLTPLTVDEESLHGDLSRVQKGDCIVAFSRSRIFQLKKWVEGKTGMKCAVVYGQLPPELRSRQADLFNDPDNDYDVIIGSDAIGMGLNLKIRRVIFDAMEKWNGEKSQSLSVSQTKQIAGRAGRYGLGTEGGLVTTLWPRDLPLLKEILAQPTPDLTVARLDPALESMEAVSHALPEEHKSSMHMIIEAHRYIGILGAGDPSDPKGLTSAGWYRYGEHSMVGKDGSVASIMDKLCALVASSTERDLTADDEWGITPHVAFSYQDQLLLLRAPIPWKVKICRTLCNNLVKKFLTDYSVSVTELVTAEGETYLDALEEVEKGMEKATSDVPKRPKRVKPVSTEVLSQLEALHRVLGLYSWLAFRHPVAFYDVETVEALKPRVEKALQWALTSTMRVSKERMLKEGLSRGEEERKIQFASSRTPHIREGSTPITLI</sequence>
<keyword evidence="6" id="KW-0472">Membrane</keyword>
<dbReference type="CDD" id="cd18805">
    <property type="entry name" value="SF2_C_suv3"/>
    <property type="match status" value="1"/>
</dbReference>
<feature type="transmembrane region" description="Helical" evidence="6">
    <location>
        <begin position="6"/>
        <end position="30"/>
    </location>
</feature>
<evidence type="ECO:0000256" key="5">
    <source>
        <dbReference type="SAM" id="MobiDB-lite"/>
    </source>
</evidence>
<comment type="caution">
    <text evidence="8">The sequence shown here is derived from an EMBL/GenBank/DDBJ whole genome shotgun (WGS) entry which is preliminary data.</text>
</comment>
<dbReference type="InterPro" id="IPR027417">
    <property type="entry name" value="P-loop_NTPase"/>
</dbReference>
<keyword evidence="6" id="KW-1133">Transmembrane helix</keyword>
<keyword evidence="1" id="KW-0547">Nucleotide-binding</keyword>
<dbReference type="EC" id="3.6.4.13" evidence="8"/>
<dbReference type="InterPro" id="IPR001650">
    <property type="entry name" value="Helicase_C-like"/>
</dbReference>
<keyword evidence="4" id="KW-0067">ATP-binding</keyword>
<dbReference type="InterPro" id="IPR055206">
    <property type="entry name" value="DEXQc_SUV3"/>
</dbReference>
<dbReference type="SMART" id="SM00490">
    <property type="entry name" value="HELICc"/>
    <property type="match status" value="1"/>
</dbReference>
<dbReference type="Pfam" id="PF00271">
    <property type="entry name" value="Helicase_C"/>
    <property type="match status" value="1"/>
</dbReference>
<feature type="compositionally biased region" description="Basic and acidic residues" evidence="5">
    <location>
        <begin position="160"/>
        <end position="174"/>
    </location>
</feature>
<dbReference type="PANTHER" id="PTHR12131">
    <property type="entry name" value="ATP-DEPENDENT RNA AND DNA HELICASE"/>
    <property type="match status" value="1"/>
</dbReference>
<reference evidence="8 9" key="1">
    <citation type="submission" date="2024-05" db="EMBL/GenBank/DDBJ databases">
        <title>A draft genome resource for the thread blight pathogen Marasmius tenuissimus strain MS-2.</title>
        <authorList>
            <person name="Yulfo-Soto G.E."/>
            <person name="Baruah I.K."/>
            <person name="Amoako-Attah I."/>
            <person name="Bukari Y."/>
            <person name="Meinhardt L.W."/>
            <person name="Bailey B.A."/>
            <person name="Cohen S.P."/>
        </authorList>
    </citation>
    <scope>NUCLEOTIDE SEQUENCE [LARGE SCALE GENOMIC DNA]</scope>
    <source>
        <strain evidence="8 9">MS-2</strain>
    </source>
</reference>
<dbReference type="Gene3D" id="1.20.58.1080">
    <property type="match status" value="1"/>
</dbReference>
<evidence type="ECO:0000256" key="6">
    <source>
        <dbReference type="SAM" id="Phobius"/>
    </source>
</evidence>
<evidence type="ECO:0000256" key="1">
    <source>
        <dbReference type="ARBA" id="ARBA00022741"/>
    </source>
</evidence>
<feature type="compositionally biased region" description="Basic and acidic residues" evidence="5">
    <location>
        <begin position="190"/>
        <end position="203"/>
    </location>
</feature>
<evidence type="ECO:0000313" key="8">
    <source>
        <dbReference type="EMBL" id="KAL0057832.1"/>
    </source>
</evidence>
<dbReference type="Proteomes" id="UP001437256">
    <property type="component" value="Unassembled WGS sequence"/>
</dbReference>
<feature type="transmembrane region" description="Helical" evidence="6">
    <location>
        <begin position="54"/>
        <end position="74"/>
    </location>
</feature>
<keyword evidence="6" id="KW-0812">Transmembrane</keyword>
<feature type="domain" description="Helicase C-terminal" evidence="7">
    <location>
        <begin position="599"/>
        <end position="757"/>
    </location>
</feature>
<dbReference type="InterPro" id="IPR050699">
    <property type="entry name" value="RNA-DNA_Helicase"/>
</dbReference>
<organism evidence="8 9">
    <name type="scientific">Marasmius tenuissimus</name>
    <dbReference type="NCBI Taxonomy" id="585030"/>
    <lineage>
        <taxon>Eukaryota</taxon>
        <taxon>Fungi</taxon>
        <taxon>Dikarya</taxon>
        <taxon>Basidiomycota</taxon>
        <taxon>Agaricomycotina</taxon>
        <taxon>Agaricomycetes</taxon>
        <taxon>Agaricomycetidae</taxon>
        <taxon>Agaricales</taxon>
        <taxon>Marasmiineae</taxon>
        <taxon>Marasmiaceae</taxon>
        <taxon>Marasmius</taxon>
    </lineage>
</organism>
<evidence type="ECO:0000256" key="4">
    <source>
        <dbReference type="ARBA" id="ARBA00022840"/>
    </source>
</evidence>
<dbReference type="PROSITE" id="PS51194">
    <property type="entry name" value="HELICASE_CTER"/>
    <property type="match status" value="1"/>
</dbReference>
<keyword evidence="2 8" id="KW-0378">Hydrolase</keyword>
<dbReference type="Pfam" id="PF22527">
    <property type="entry name" value="DEXQc_Suv3"/>
    <property type="match status" value="2"/>
</dbReference>
<dbReference type="Gene3D" id="3.40.50.300">
    <property type="entry name" value="P-loop containing nucleotide triphosphate hydrolases"/>
    <property type="match status" value="2"/>
</dbReference>
<evidence type="ECO:0000256" key="3">
    <source>
        <dbReference type="ARBA" id="ARBA00022806"/>
    </source>
</evidence>
<dbReference type="GO" id="GO:0003724">
    <property type="term" value="F:RNA helicase activity"/>
    <property type="evidence" value="ECO:0007669"/>
    <property type="project" value="UniProtKB-EC"/>
</dbReference>
<protein>
    <submittedName>
        <fullName evidence="8">RNA helicase</fullName>
        <ecNumber evidence="8">3.6.4.13</ecNumber>
    </submittedName>
</protein>
<name>A0ABR2Z9B5_9AGAR</name>